<dbReference type="InterPro" id="IPR006379">
    <property type="entry name" value="HAD-SF_hydro_IIB"/>
</dbReference>
<dbReference type="SUPFAM" id="SSF56784">
    <property type="entry name" value="HAD-like"/>
    <property type="match status" value="1"/>
</dbReference>
<sequence>MSSIINYGSIINYEWGSILSPLSHLFSMKFKAIVVDIDGTITCENRELHLGAVKKIRSLKVPVVLATGNIICYARTASKLIGLEGAVVAENGGAVTVRYDLNGTFEESLEECEKAFSFLSEHFQLTKLDPFYRKTEIALRRDFDLEKARSLLETQNFDVEMVDTKYAVHIKSTRVNKGSGLRKLAEMMGLEAKDFVAIGDSENDVEMFKAAGFGIAVANGDTKIKEAADYVTEASFGKGAVEAFEYLESKGLI</sequence>
<dbReference type="NCBIfam" id="TIGR01487">
    <property type="entry name" value="Pglycolate_arch"/>
    <property type="match status" value="1"/>
</dbReference>
<dbReference type="EMBL" id="CP009506">
    <property type="protein sequence ID" value="AKB27719.1"/>
    <property type="molecule type" value="Genomic_DNA"/>
</dbReference>
<evidence type="ECO:0000313" key="8">
    <source>
        <dbReference type="Proteomes" id="UP000033111"/>
    </source>
</evidence>
<accession>A0A0E3P2N4</accession>
<dbReference type="SFLD" id="SFLDF00446">
    <property type="entry name" value="phosphoglycolate_phosphatase_3"/>
    <property type="match status" value="1"/>
</dbReference>
<dbReference type="AlphaFoldDB" id="A0A0E3P2N4"/>
<dbReference type="SFLD" id="SFLDG01144">
    <property type="entry name" value="C2.B.4:_PGP_Like"/>
    <property type="match status" value="1"/>
</dbReference>
<dbReference type="InterPro" id="IPR006382">
    <property type="entry name" value="PGPase"/>
</dbReference>
<evidence type="ECO:0000256" key="1">
    <source>
        <dbReference type="ARBA" id="ARBA00022723"/>
    </source>
</evidence>
<comment type="cofactor">
    <cofactor evidence="5">
        <name>Mg(2+)</name>
        <dbReference type="ChEBI" id="CHEBI:18420"/>
    </cofactor>
</comment>
<feature type="binding site" evidence="5">
    <location>
        <position position="200"/>
    </location>
    <ligand>
        <name>Mg(2+)</name>
        <dbReference type="ChEBI" id="CHEBI:18420"/>
    </ligand>
</feature>
<dbReference type="NCBIfam" id="TIGR01482">
    <property type="entry name" value="SPP-subfamily"/>
    <property type="match status" value="1"/>
</dbReference>
<evidence type="ECO:0000313" key="7">
    <source>
        <dbReference type="EMBL" id="AKB27719.1"/>
    </source>
</evidence>
<dbReference type="HOGENOM" id="CLU_044146_2_0_2"/>
<gene>
    <name evidence="7" type="ORF">MSSIT_1000</name>
</gene>
<dbReference type="InterPro" id="IPR023214">
    <property type="entry name" value="HAD_sf"/>
</dbReference>
<feature type="binding site" evidence="5">
    <location>
        <position position="36"/>
    </location>
    <ligand>
        <name>Mg(2+)</name>
        <dbReference type="ChEBI" id="CHEBI:18420"/>
    </ligand>
</feature>
<dbReference type="Gene3D" id="3.90.1070.10">
    <property type="match status" value="1"/>
</dbReference>
<proteinExistence type="inferred from homology"/>
<name>A0A0E3P2N4_9EURY</name>
<feature type="binding site" evidence="5">
    <location>
        <position position="38"/>
    </location>
    <ligand>
        <name>Mg(2+)</name>
        <dbReference type="ChEBI" id="CHEBI:18420"/>
    </ligand>
</feature>
<feature type="active site" description="Nucleophile" evidence="5">
    <location>
        <position position="36"/>
    </location>
</feature>
<dbReference type="NCBIfam" id="TIGR01484">
    <property type="entry name" value="HAD-SF-IIB"/>
    <property type="match status" value="1"/>
</dbReference>
<dbReference type="Proteomes" id="UP000033111">
    <property type="component" value="Chromosome"/>
</dbReference>
<keyword evidence="3 5" id="KW-0460">Magnesium</keyword>
<dbReference type="PANTHER" id="PTHR10000:SF8">
    <property type="entry name" value="HAD SUPERFAMILY HYDROLASE-LIKE, TYPE 3"/>
    <property type="match status" value="1"/>
</dbReference>
<keyword evidence="1 5" id="KW-0479">Metal-binding</keyword>
<dbReference type="PANTHER" id="PTHR10000">
    <property type="entry name" value="PHOSPHOSERINE PHOSPHATASE"/>
    <property type="match status" value="1"/>
</dbReference>
<dbReference type="GO" id="GO:0000287">
    <property type="term" value="F:magnesium ion binding"/>
    <property type="evidence" value="ECO:0007669"/>
    <property type="project" value="InterPro"/>
</dbReference>
<dbReference type="Gene3D" id="3.40.50.1000">
    <property type="entry name" value="HAD superfamily/HAD-like"/>
    <property type="match status" value="1"/>
</dbReference>
<dbReference type="InterPro" id="IPR036412">
    <property type="entry name" value="HAD-like_sf"/>
</dbReference>
<evidence type="ECO:0000256" key="3">
    <source>
        <dbReference type="ARBA" id="ARBA00022842"/>
    </source>
</evidence>
<protein>
    <recommendedName>
        <fullName evidence="5 6">Phosphoglycolate phosphatase</fullName>
        <shortName evidence="5">PGP</shortName>
        <shortName evidence="5">PGPase</shortName>
        <ecNumber evidence="5 6">3.1.3.18</ecNumber>
    </recommendedName>
</protein>
<dbReference type="PATRIC" id="fig|1434120.4.peg.1265"/>
<reference evidence="7 8" key="1">
    <citation type="submission" date="2014-07" db="EMBL/GenBank/DDBJ databases">
        <title>Methanogenic archaea and the global carbon cycle.</title>
        <authorList>
            <person name="Henriksen J.R."/>
            <person name="Luke J."/>
            <person name="Reinhart S."/>
            <person name="Benedict M.N."/>
            <person name="Youngblut N.D."/>
            <person name="Metcalf M.E."/>
            <person name="Whitaker R.J."/>
            <person name="Metcalf W.W."/>
        </authorList>
    </citation>
    <scope>NUCLEOTIDE SEQUENCE [LARGE SCALE GENOMIC DNA]</scope>
    <source>
        <strain evidence="7 8">T4/M</strain>
    </source>
</reference>
<feature type="binding site" evidence="5">
    <location>
        <position position="204"/>
    </location>
    <ligand>
        <name>Mg(2+)</name>
        <dbReference type="ChEBI" id="CHEBI:18420"/>
    </ligand>
</feature>
<dbReference type="SFLD" id="SFLDS00003">
    <property type="entry name" value="Haloacid_Dehalogenase"/>
    <property type="match status" value="1"/>
</dbReference>
<dbReference type="EC" id="3.1.3.18" evidence="5 6"/>
<keyword evidence="8" id="KW-1185">Reference proteome</keyword>
<comment type="catalytic activity">
    <reaction evidence="5">
        <text>2-phosphoglycolate + H2O = glycolate + phosphate</text>
        <dbReference type="Rhea" id="RHEA:14369"/>
        <dbReference type="ChEBI" id="CHEBI:15377"/>
        <dbReference type="ChEBI" id="CHEBI:29805"/>
        <dbReference type="ChEBI" id="CHEBI:43474"/>
        <dbReference type="ChEBI" id="CHEBI:58033"/>
        <dbReference type="EC" id="3.1.3.18"/>
    </reaction>
</comment>
<dbReference type="KEGG" id="msw:MSSIT_1000"/>
<comment type="similarity">
    <text evidence="5">Belongs to the archaeal SPP-like hydrolase family.</text>
</comment>
<keyword evidence="4 5" id="KW-0119">Carbohydrate metabolism</keyword>
<dbReference type="GO" id="GO:0005829">
    <property type="term" value="C:cytosol"/>
    <property type="evidence" value="ECO:0007669"/>
    <property type="project" value="TreeGrafter"/>
</dbReference>
<evidence type="ECO:0000256" key="6">
    <source>
        <dbReference type="NCBIfam" id="TIGR01487"/>
    </source>
</evidence>
<organism evidence="7 8">
    <name type="scientific">Methanosarcina siciliae T4/M</name>
    <dbReference type="NCBI Taxonomy" id="1434120"/>
    <lineage>
        <taxon>Archaea</taxon>
        <taxon>Methanobacteriati</taxon>
        <taxon>Methanobacteriota</taxon>
        <taxon>Stenosarchaea group</taxon>
        <taxon>Methanomicrobia</taxon>
        <taxon>Methanosarcinales</taxon>
        <taxon>Methanosarcinaceae</taxon>
        <taxon>Methanosarcina</taxon>
    </lineage>
</organism>
<evidence type="ECO:0000256" key="5">
    <source>
        <dbReference type="HAMAP-Rule" id="MF_01419"/>
    </source>
</evidence>
<dbReference type="CDD" id="cd07514">
    <property type="entry name" value="HAD_Pase"/>
    <property type="match status" value="1"/>
</dbReference>
<dbReference type="Pfam" id="PF08282">
    <property type="entry name" value="Hydrolase_3"/>
    <property type="match status" value="2"/>
</dbReference>
<evidence type="ECO:0000256" key="4">
    <source>
        <dbReference type="ARBA" id="ARBA00023277"/>
    </source>
</evidence>
<feature type="binding site" evidence="5">
    <location>
        <position position="177"/>
    </location>
    <ligand>
        <name>substrate</name>
    </ligand>
</feature>
<evidence type="ECO:0000256" key="2">
    <source>
        <dbReference type="ARBA" id="ARBA00022801"/>
    </source>
</evidence>
<keyword evidence="2 5" id="KW-0378">Hydrolase</keyword>
<dbReference type="HAMAP" id="MF_01419">
    <property type="entry name" value="GPH_hydrolase_arch"/>
    <property type="match status" value="1"/>
</dbReference>
<comment type="function">
    <text evidence="5">Catalyzes the dephosphorylation of 2-phosphoglycolate.</text>
</comment>
<dbReference type="SFLD" id="SFLDG01140">
    <property type="entry name" value="C2.B:_Phosphomannomutase_and_P"/>
    <property type="match status" value="1"/>
</dbReference>
<dbReference type="NCBIfam" id="NF002245">
    <property type="entry name" value="PRK01158.1"/>
    <property type="match status" value="1"/>
</dbReference>
<dbReference type="GO" id="GO:0008967">
    <property type="term" value="F:phosphoglycolate phosphatase activity"/>
    <property type="evidence" value="ECO:0007669"/>
    <property type="project" value="UniProtKB-UniRule"/>
</dbReference>